<dbReference type="EMBL" id="AP027735">
    <property type="protein sequence ID" value="BDZ58805.1"/>
    <property type="molecule type" value="Genomic_DNA"/>
</dbReference>
<dbReference type="CDD" id="cd01169">
    <property type="entry name" value="HMPP_kinase"/>
    <property type="match status" value="1"/>
</dbReference>
<comment type="catalytic activity">
    <reaction evidence="1">
        <text>4-amino-5-hydroxymethyl-2-methylpyrimidine + ATP = 4-amino-2-methyl-5-(phosphooxymethyl)pyrimidine + ADP + H(+)</text>
        <dbReference type="Rhea" id="RHEA:23096"/>
        <dbReference type="ChEBI" id="CHEBI:15378"/>
        <dbReference type="ChEBI" id="CHEBI:16892"/>
        <dbReference type="ChEBI" id="CHEBI:30616"/>
        <dbReference type="ChEBI" id="CHEBI:58354"/>
        <dbReference type="ChEBI" id="CHEBI:456216"/>
        <dbReference type="EC" id="2.7.1.49"/>
    </reaction>
</comment>
<evidence type="ECO:0000256" key="2">
    <source>
        <dbReference type="ARBA" id="ARBA00000565"/>
    </source>
</evidence>
<feature type="region of interest" description="Disordered" evidence="6">
    <location>
        <begin position="1"/>
        <end position="54"/>
    </location>
</feature>
<dbReference type="PANTHER" id="PTHR20858">
    <property type="entry name" value="PHOSPHOMETHYLPYRIMIDINE KINASE"/>
    <property type="match status" value="1"/>
</dbReference>
<evidence type="ECO:0000256" key="6">
    <source>
        <dbReference type="SAM" id="MobiDB-lite"/>
    </source>
</evidence>
<gene>
    <name evidence="8" type="primary">thiD</name>
    <name evidence="8" type="ORF">GCM10025872_24620</name>
</gene>
<sequence length="310" mass="31982">MSGEERAAQGAGEGRARARSGVRPSATDNVSGEERAAQGAGEGGSRPPVALTIAGSDPSGGAGIQADLKSFSALGAYGCAVLTALTAQSTQGVTGVHPVPPEFVREQVATLVDDVRLDAAKIGMLASAPIVEAVTAAVDDLLDCPVVLDPVMVSTSGSRLLDDDAVDAVRRLAPHTDLVTPNLYEAAVLLGTEVAESLEDQQRQADSLLELGIPRVLVKGGHGSGPEAVDVYADSDGQHVLRQPRVDTPHTHGTGCTLSAAIAALLPQRDGDWVRAVADARAYLTAGLEAGRDLQIGHGSGPVHHFHQWW</sequence>
<dbReference type="SUPFAM" id="SSF53613">
    <property type="entry name" value="Ribokinase-like"/>
    <property type="match status" value="1"/>
</dbReference>
<dbReference type="GO" id="GO:0016301">
    <property type="term" value="F:kinase activity"/>
    <property type="evidence" value="ECO:0007669"/>
    <property type="project" value="UniProtKB-KW"/>
</dbReference>
<dbReference type="NCBIfam" id="TIGR00097">
    <property type="entry name" value="HMP-P_kinase"/>
    <property type="match status" value="1"/>
</dbReference>
<dbReference type="InterPro" id="IPR029056">
    <property type="entry name" value="Ribokinase-like"/>
</dbReference>
<keyword evidence="8" id="KW-0418">Kinase</keyword>
<dbReference type="InterPro" id="IPR004399">
    <property type="entry name" value="HMP/HMP-P_kinase_dom"/>
</dbReference>
<reference evidence="8" key="1">
    <citation type="journal article" date="2014" name="Int. J. Syst. Evol. Microbiol.">
        <title>Complete genome of a new Firmicutes species belonging to the dominant human colonic microbiota ('Ruminococcus bicirculans') reveals two chromosomes and a selective capacity to utilize plant glucans.</title>
        <authorList>
            <consortium name="NISC Comparative Sequencing Program"/>
            <person name="Wegmann U."/>
            <person name="Louis P."/>
            <person name="Goesmann A."/>
            <person name="Henrissat B."/>
            <person name="Duncan S.H."/>
            <person name="Flint H.J."/>
        </authorList>
    </citation>
    <scope>NUCLEOTIDE SEQUENCE</scope>
    <source>
        <strain evidence="8">NBRC 110608</strain>
    </source>
</reference>
<keyword evidence="8" id="KW-0808">Transferase</keyword>
<proteinExistence type="predicted"/>
<comment type="catalytic activity">
    <reaction evidence="2">
        <text>4-amino-2-methyl-5-(phosphooxymethyl)pyrimidine + ATP = 4-amino-2-methyl-5-(diphosphooxymethyl)pyrimidine + ADP</text>
        <dbReference type="Rhea" id="RHEA:19893"/>
        <dbReference type="ChEBI" id="CHEBI:30616"/>
        <dbReference type="ChEBI" id="CHEBI:57841"/>
        <dbReference type="ChEBI" id="CHEBI:58354"/>
        <dbReference type="ChEBI" id="CHEBI:456216"/>
        <dbReference type="EC" id="2.7.4.7"/>
    </reaction>
</comment>
<organism evidence="8">
    <name type="scientific">Barrientosiimonas endolithica</name>
    <dbReference type="NCBI Taxonomy" id="1535208"/>
    <lineage>
        <taxon>Bacteria</taxon>
        <taxon>Bacillati</taxon>
        <taxon>Actinomycetota</taxon>
        <taxon>Actinomycetes</taxon>
        <taxon>Micrococcales</taxon>
        <taxon>Dermacoccaceae</taxon>
        <taxon>Barrientosiimonas</taxon>
    </lineage>
</organism>
<evidence type="ECO:0000313" key="8">
    <source>
        <dbReference type="EMBL" id="BDZ58805.1"/>
    </source>
</evidence>
<comment type="function">
    <text evidence="3">Catalyzes the phosphorylation of hydroxymethylpyrimidine phosphate (HMP-P) to HMP-PP, and of HMP to HMP-P.</text>
</comment>
<evidence type="ECO:0000256" key="4">
    <source>
        <dbReference type="ARBA" id="ARBA00004769"/>
    </source>
</evidence>
<evidence type="ECO:0000259" key="7">
    <source>
        <dbReference type="Pfam" id="PF08543"/>
    </source>
</evidence>
<name>A0ABN6YRY1_9MICO</name>
<dbReference type="Gene3D" id="3.40.1190.20">
    <property type="match status" value="1"/>
</dbReference>
<feature type="domain" description="Pyridoxamine kinase/Phosphomethylpyrimidine kinase" evidence="7">
    <location>
        <begin position="57"/>
        <end position="304"/>
    </location>
</feature>
<reference evidence="8" key="2">
    <citation type="submission" date="2023-02" db="EMBL/GenBank/DDBJ databases">
        <authorList>
            <person name="Sun Q."/>
            <person name="Mori K."/>
        </authorList>
    </citation>
    <scope>NUCLEOTIDE SEQUENCE</scope>
    <source>
        <strain evidence="8">NBRC 110608</strain>
    </source>
</reference>
<comment type="pathway">
    <text evidence="4">Cofactor biosynthesis; thiamine diphosphate biosynthesis; 4-amino-2-methyl-5-diphosphomethylpyrimidine from 5-amino-1-(5-phospho-D-ribosyl)imidazole: step 3/3.</text>
</comment>
<dbReference type="InterPro" id="IPR013749">
    <property type="entry name" value="PM/HMP-P_kinase-1"/>
</dbReference>
<dbReference type="PANTHER" id="PTHR20858:SF17">
    <property type="entry name" value="HYDROXYMETHYLPYRIMIDINE_PHOSPHOMETHYLPYRIMIDINE KINASE THI20-RELATED"/>
    <property type="match status" value="1"/>
</dbReference>
<evidence type="ECO:0000256" key="1">
    <source>
        <dbReference type="ARBA" id="ARBA00000151"/>
    </source>
</evidence>
<accession>A0ABN6YRY1</accession>
<evidence type="ECO:0000256" key="3">
    <source>
        <dbReference type="ARBA" id="ARBA00003848"/>
    </source>
</evidence>
<keyword evidence="5" id="KW-0784">Thiamine biosynthesis</keyword>
<protein>
    <submittedName>
        <fullName evidence="8">Hydroxymethylpyrimidine/phosphomethylpyrimidine kinase</fullName>
    </submittedName>
</protein>
<dbReference type="Pfam" id="PF08543">
    <property type="entry name" value="Phos_pyr_kin"/>
    <property type="match status" value="1"/>
</dbReference>
<evidence type="ECO:0000256" key="5">
    <source>
        <dbReference type="ARBA" id="ARBA00022977"/>
    </source>
</evidence>